<reference evidence="1 2" key="1">
    <citation type="submission" date="2023-12" db="EMBL/GenBank/DDBJ databases">
        <title>Novel species of the genus Arcicella isolated from rivers.</title>
        <authorList>
            <person name="Lu H."/>
        </authorList>
    </citation>
    <scope>NUCLEOTIDE SEQUENCE [LARGE SCALE GENOMIC DNA]</scope>
    <source>
        <strain evidence="1 2">LMG 21963</strain>
    </source>
</reference>
<evidence type="ECO:0000313" key="2">
    <source>
        <dbReference type="Proteomes" id="UP001304671"/>
    </source>
</evidence>
<evidence type="ECO:0000313" key="1">
    <source>
        <dbReference type="EMBL" id="MEA5260120.1"/>
    </source>
</evidence>
<proteinExistence type="predicted"/>
<evidence type="ECO:0008006" key="3">
    <source>
        <dbReference type="Google" id="ProtNLM"/>
    </source>
</evidence>
<accession>A0ABU5QTE7</accession>
<sequence length="220" mass="24771">MKKNRMISLITLGFWGALISCQDNKIVLDNDNPNLKNSDIISKIKREGKYNFLPNDKNSRLHVGGAGSDANGLDYRFYGVNWQVCCNQGNRTSFVQLRNTNYYSPLNILTVYVAVQKNMILSSYSLPIGTLTLDFDFGSNYGFKVYRWSLSLAPSQTVVASFSTSWNTNIYYDSDTEGEMGLYLPTYGFTSFCDGTLLNLIRNKYGTCANYPDSPYPGCQ</sequence>
<dbReference type="Proteomes" id="UP001304671">
    <property type="component" value="Unassembled WGS sequence"/>
</dbReference>
<dbReference type="PROSITE" id="PS51257">
    <property type="entry name" value="PROKAR_LIPOPROTEIN"/>
    <property type="match status" value="1"/>
</dbReference>
<dbReference type="RefSeq" id="WP_323252347.1">
    <property type="nucleotide sequence ID" value="NZ_JAYFUL010000045.1"/>
</dbReference>
<gene>
    <name evidence="1" type="ORF">VB264_20145</name>
</gene>
<name>A0ABU5QTE7_9BACT</name>
<dbReference type="EMBL" id="JAYFUL010000045">
    <property type="protein sequence ID" value="MEA5260120.1"/>
    <property type="molecule type" value="Genomic_DNA"/>
</dbReference>
<protein>
    <recommendedName>
        <fullName evidence="3">Lipoprotein</fullName>
    </recommendedName>
</protein>
<comment type="caution">
    <text evidence="1">The sequence shown here is derived from an EMBL/GenBank/DDBJ whole genome shotgun (WGS) entry which is preliminary data.</text>
</comment>
<organism evidence="1 2">
    <name type="scientific">Arcicella aquatica</name>
    <dbReference type="NCBI Taxonomy" id="217141"/>
    <lineage>
        <taxon>Bacteria</taxon>
        <taxon>Pseudomonadati</taxon>
        <taxon>Bacteroidota</taxon>
        <taxon>Cytophagia</taxon>
        <taxon>Cytophagales</taxon>
        <taxon>Flectobacillaceae</taxon>
        <taxon>Arcicella</taxon>
    </lineage>
</organism>
<keyword evidence="2" id="KW-1185">Reference proteome</keyword>